<dbReference type="InterPro" id="IPR005672">
    <property type="entry name" value="Phosphate_PstA"/>
</dbReference>
<feature type="transmembrane region" description="Helical" evidence="11">
    <location>
        <begin position="421"/>
        <end position="445"/>
    </location>
</feature>
<keyword evidence="6" id="KW-0592">Phosphate transport</keyword>
<dbReference type="PANTHER" id="PTHR30425:SF1">
    <property type="entry name" value="PHOSPHATE TRANSPORT SYSTEM PERMEASE PROTEIN PSTC"/>
    <property type="match status" value="1"/>
</dbReference>
<evidence type="ECO:0000256" key="1">
    <source>
        <dbReference type="ARBA" id="ARBA00003510"/>
    </source>
</evidence>
<evidence type="ECO:0000256" key="11">
    <source>
        <dbReference type="SAM" id="Phobius"/>
    </source>
</evidence>
<feature type="transmembrane region" description="Helical" evidence="11">
    <location>
        <begin position="484"/>
        <end position="503"/>
    </location>
</feature>
<dbReference type="PANTHER" id="PTHR30425">
    <property type="entry name" value="PHOSPHATE TRANSPORT SYSTEM PERMEASE PROTEIN PST"/>
    <property type="match status" value="1"/>
</dbReference>
<dbReference type="SUPFAM" id="SSF161098">
    <property type="entry name" value="MetI-like"/>
    <property type="match status" value="2"/>
</dbReference>
<feature type="transmembrane region" description="Helical" evidence="11">
    <location>
        <begin position="130"/>
        <end position="158"/>
    </location>
</feature>
<accession>A0ABN2T441</accession>
<keyword evidence="5" id="KW-1003">Cell membrane</keyword>
<dbReference type="EMBL" id="BAAAQM010000062">
    <property type="protein sequence ID" value="GAA1998247.1"/>
    <property type="molecule type" value="Genomic_DNA"/>
</dbReference>
<reference evidence="13 14" key="1">
    <citation type="journal article" date="2019" name="Int. J. Syst. Evol. Microbiol.">
        <title>The Global Catalogue of Microorganisms (GCM) 10K type strain sequencing project: providing services to taxonomists for standard genome sequencing and annotation.</title>
        <authorList>
            <consortium name="The Broad Institute Genomics Platform"/>
            <consortium name="The Broad Institute Genome Sequencing Center for Infectious Disease"/>
            <person name="Wu L."/>
            <person name="Ma J."/>
        </authorList>
    </citation>
    <scope>NUCLEOTIDE SEQUENCE [LARGE SCALE GENOMIC DNA]</scope>
    <source>
        <strain evidence="13 14">JCM 16013</strain>
    </source>
</reference>
<feature type="transmembrane region" description="Helical" evidence="11">
    <location>
        <begin position="545"/>
        <end position="563"/>
    </location>
</feature>
<evidence type="ECO:0000256" key="10">
    <source>
        <dbReference type="SAM" id="MobiDB-lite"/>
    </source>
</evidence>
<dbReference type="InterPro" id="IPR051124">
    <property type="entry name" value="Phosphate_Transport_Permease"/>
</dbReference>
<feature type="transmembrane region" description="Helical" evidence="11">
    <location>
        <begin position="666"/>
        <end position="687"/>
    </location>
</feature>
<comment type="subcellular location">
    <subcellularLocation>
        <location evidence="2">Cell membrane</location>
        <topology evidence="2">Multi-pass membrane protein</topology>
    </subcellularLocation>
</comment>
<dbReference type="InterPro" id="IPR000515">
    <property type="entry name" value="MetI-like"/>
</dbReference>
<name>A0ABN2T441_9ACTN</name>
<feature type="compositionally biased region" description="Low complexity" evidence="10">
    <location>
        <begin position="1"/>
        <end position="13"/>
    </location>
</feature>
<sequence>MSGIAPTATRPTPRGGGGSAKTLDSGTRRGDAVFSGAVRGSAILLLILMGAIAAFLVYRASDALSANTANVVTYTGQWAPDDTPPKFGIGALAWGTLVTSLIAIVIAAPVAVGVALFITQYAPRRLAQVLGYIVDLLAAVPSIIYGLWGILFLVPHMQGASQVVSDLLGWLPPFESGIFGRSVFTAGVILSIMILPIIAAISREVFLQTPRDQVEAAYALGATRWEMIKLAVLPYGRSGVGSAVVLGFGRALGETVAVAMVLSPSYIFVTKLLQPGGNTIAANIALQFGSAFKTGQGALIASGLVLFVVTFLVNWLARRITKHGGAKGERRGIGGLFRIGGSGESMRYESSYDAAVSSAATGGASADLPEARGAFEAKDTPGEVAADDTAGRGRSHRAASGAVGGGVLAAPSAGRRVRSGLAGGLTVATFALAVIPLASILWLVFSKGTNALNLDFLTHSLRNIDESQVGGGVYHAIIGTLEQAGLATLMAVPIGLLVAVYLVEYGRGMLARSVTFFVDVMMGLPSIVAGLFILSLWILGLGQKANGFAGALALMILMLPIVIRSSEEMLKLVPDSLREASYALGVPKWRTITKIVIPTALPGIITGVMLGVARVMGETAPILLVVGYISNINADPFSGDQGQATLPTVIYNTYTSSQQASNDRTWSAALLLIIIIMLLNVIARLIAWWKKPGRA</sequence>
<dbReference type="NCBIfam" id="TIGR02138">
    <property type="entry name" value="phosphate_pstC"/>
    <property type="match status" value="1"/>
</dbReference>
<feature type="transmembrane region" description="Helical" evidence="11">
    <location>
        <begin position="178"/>
        <end position="201"/>
    </location>
</feature>
<feature type="transmembrane region" description="Helical" evidence="11">
    <location>
        <begin position="37"/>
        <end position="58"/>
    </location>
</feature>
<feature type="region of interest" description="Disordered" evidence="10">
    <location>
        <begin position="1"/>
        <end position="28"/>
    </location>
</feature>
<evidence type="ECO:0000313" key="13">
    <source>
        <dbReference type="EMBL" id="GAA1998247.1"/>
    </source>
</evidence>
<comment type="function">
    <text evidence="1">Part of the binding-protein-dependent transport system for phosphate; probably responsible for the translocation of the substrate across the membrane.</text>
</comment>
<feature type="transmembrane region" description="Helical" evidence="11">
    <location>
        <begin position="298"/>
        <end position="317"/>
    </location>
</feature>
<feature type="transmembrane region" description="Helical" evidence="11">
    <location>
        <begin position="91"/>
        <end position="118"/>
    </location>
</feature>
<evidence type="ECO:0000259" key="12">
    <source>
        <dbReference type="PROSITE" id="PS50928"/>
    </source>
</evidence>
<proteinExistence type="inferred from homology"/>
<feature type="domain" description="ABC transmembrane type-1" evidence="12">
    <location>
        <begin position="93"/>
        <end position="317"/>
    </location>
</feature>
<organism evidence="13 14">
    <name type="scientific">Catenulispora subtropica</name>
    <dbReference type="NCBI Taxonomy" id="450798"/>
    <lineage>
        <taxon>Bacteria</taxon>
        <taxon>Bacillati</taxon>
        <taxon>Actinomycetota</taxon>
        <taxon>Actinomycetes</taxon>
        <taxon>Catenulisporales</taxon>
        <taxon>Catenulisporaceae</taxon>
        <taxon>Catenulispora</taxon>
    </lineage>
</organism>
<evidence type="ECO:0000313" key="14">
    <source>
        <dbReference type="Proteomes" id="UP001499854"/>
    </source>
</evidence>
<keyword evidence="7 11" id="KW-0812">Transmembrane</keyword>
<dbReference type="Gene3D" id="1.10.3720.10">
    <property type="entry name" value="MetI-like"/>
    <property type="match status" value="2"/>
</dbReference>
<evidence type="ECO:0000256" key="3">
    <source>
        <dbReference type="ARBA" id="ARBA00007069"/>
    </source>
</evidence>
<feature type="domain" description="ABC transmembrane type-1" evidence="12">
    <location>
        <begin position="477"/>
        <end position="683"/>
    </location>
</feature>
<keyword evidence="14" id="KW-1185">Reference proteome</keyword>
<dbReference type="PROSITE" id="PS50928">
    <property type="entry name" value="ABC_TM1"/>
    <property type="match status" value="2"/>
</dbReference>
<evidence type="ECO:0000256" key="6">
    <source>
        <dbReference type="ARBA" id="ARBA00022592"/>
    </source>
</evidence>
<evidence type="ECO:0000256" key="5">
    <source>
        <dbReference type="ARBA" id="ARBA00022475"/>
    </source>
</evidence>
<evidence type="ECO:0000256" key="9">
    <source>
        <dbReference type="ARBA" id="ARBA00023136"/>
    </source>
</evidence>
<dbReference type="Pfam" id="PF00528">
    <property type="entry name" value="BPD_transp_1"/>
    <property type="match status" value="2"/>
</dbReference>
<evidence type="ECO:0000256" key="4">
    <source>
        <dbReference type="ARBA" id="ARBA00022448"/>
    </source>
</evidence>
<gene>
    <name evidence="13" type="ORF">GCM10009838_74400</name>
</gene>
<evidence type="ECO:0000256" key="7">
    <source>
        <dbReference type="ARBA" id="ARBA00022692"/>
    </source>
</evidence>
<feature type="transmembrane region" description="Helical" evidence="11">
    <location>
        <begin position="251"/>
        <end position="269"/>
    </location>
</feature>
<comment type="similarity">
    <text evidence="3">Belongs to the binding-protein-dependent transport system permease family. CysTW subfamily.</text>
</comment>
<dbReference type="NCBIfam" id="TIGR00974">
    <property type="entry name" value="3a0107s02c"/>
    <property type="match status" value="1"/>
</dbReference>
<feature type="transmembrane region" description="Helical" evidence="11">
    <location>
        <begin position="595"/>
        <end position="616"/>
    </location>
</feature>
<keyword evidence="8 11" id="KW-1133">Transmembrane helix</keyword>
<dbReference type="CDD" id="cd06261">
    <property type="entry name" value="TM_PBP2"/>
    <property type="match status" value="2"/>
</dbReference>
<keyword evidence="4" id="KW-0813">Transport</keyword>
<keyword evidence="9 11" id="KW-0472">Membrane</keyword>
<feature type="transmembrane region" description="Helical" evidence="11">
    <location>
        <begin position="515"/>
        <end position="539"/>
    </location>
</feature>
<protein>
    <recommendedName>
        <fullName evidence="12">ABC transmembrane type-1 domain-containing protein</fullName>
    </recommendedName>
</protein>
<evidence type="ECO:0000256" key="8">
    <source>
        <dbReference type="ARBA" id="ARBA00022989"/>
    </source>
</evidence>
<dbReference type="Proteomes" id="UP001499854">
    <property type="component" value="Unassembled WGS sequence"/>
</dbReference>
<comment type="caution">
    <text evidence="13">The sequence shown here is derived from an EMBL/GenBank/DDBJ whole genome shotgun (WGS) entry which is preliminary data.</text>
</comment>
<evidence type="ECO:0000256" key="2">
    <source>
        <dbReference type="ARBA" id="ARBA00004651"/>
    </source>
</evidence>
<dbReference type="InterPro" id="IPR011864">
    <property type="entry name" value="Phosphate_PstC"/>
</dbReference>
<dbReference type="InterPro" id="IPR035906">
    <property type="entry name" value="MetI-like_sf"/>
</dbReference>